<keyword evidence="1" id="KW-0479">Metal-binding</keyword>
<evidence type="ECO:0000256" key="4">
    <source>
        <dbReference type="PROSITE-ProRule" id="PRU00175"/>
    </source>
</evidence>
<dbReference type="EMBL" id="CAUYUJ010014538">
    <property type="protein sequence ID" value="CAK0842928.1"/>
    <property type="molecule type" value="Genomic_DNA"/>
</dbReference>
<comment type="caution">
    <text evidence="7">The sequence shown here is derived from an EMBL/GenBank/DDBJ whole genome shotgun (WGS) entry which is preliminary data.</text>
</comment>
<accession>A0ABN9TBC7</accession>
<keyword evidence="3" id="KW-0862">Zinc</keyword>
<evidence type="ECO:0000256" key="3">
    <source>
        <dbReference type="ARBA" id="ARBA00022833"/>
    </source>
</evidence>
<dbReference type="Gene3D" id="3.30.428.10">
    <property type="entry name" value="HIT-like"/>
    <property type="match status" value="1"/>
</dbReference>
<keyword evidence="2 4" id="KW-0863">Zinc-finger</keyword>
<dbReference type="InterPro" id="IPR051438">
    <property type="entry name" value="RNF_E3_ubiq-protein_ligase"/>
</dbReference>
<name>A0ABN9TBC7_9DINO</name>
<dbReference type="Proteomes" id="UP001189429">
    <property type="component" value="Unassembled WGS sequence"/>
</dbReference>
<dbReference type="Pfam" id="PF13445">
    <property type="entry name" value="zf-RING_UBOX"/>
    <property type="match status" value="1"/>
</dbReference>
<reference evidence="7" key="1">
    <citation type="submission" date="2023-10" db="EMBL/GenBank/DDBJ databases">
        <authorList>
            <person name="Chen Y."/>
            <person name="Shah S."/>
            <person name="Dougan E. K."/>
            <person name="Thang M."/>
            <person name="Chan C."/>
        </authorList>
    </citation>
    <scope>NUCLEOTIDE SEQUENCE [LARGE SCALE GENOMIC DNA]</scope>
</reference>
<dbReference type="PANTHER" id="PTHR46016:SF1">
    <property type="entry name" value="RING-TYPE DOMAIN-CONTAINING PROTEIN"/>
    <property type="match status" value="1"/>
</dbReference>
<dbReference type="Pfam" id="PF11969">
    <property type="entry name" value="DcpS_C"/>
    <property type="match status" value="1"/>
</dbReference>
<proteinExistence type="predicted"/>
<feature type="compositionally biased region" description="Polar residues" evidence="5">
    <location>
        <begin position="946"/>
        <end position="956"/>
    </location>
</feature>
<evidence type="ECO:0000256" key="5">
    <source>
        <dbReference type="SAM" id="MobiDB-lite"/>
    </source>
</evidence>
<dbReference type="SUPFAM" id="SSF54197">
    <property type="entry name" value="HIT-like"/>
    <property type="match status" value="1"/>
</dbReference>
<feature type="compositionally biased region" description="Low complexity" evidence="5">
    <location>
        <begin position="788"/>
        <end position="806"/>
    </location>
</feature>
<feature type="region of interest" description="Disordered" evidence="5">
    <location>
        <begin position="850"/>
        <end position="913"/>
    </location>
</feature>
<keyword evidence="8" id="KW-1185">Reference proteome</keyword>
<dbReference type="SUPFAM" id="SSF57850">
    <property type="entry name" value="RING/U-box"/>
    <property type="match status" value="1"/>
</dbReference>
<feature type="region of interest" description="Disordered" evidence="5">
    <location>
        <begin position="267"/>
        <end position="295"/>
    </location>
</feature>
<dbReference type="PROSITE" id="PS50089">
    <property type="entry name" value="ZF_RING_2"/>
    <property type="match status" value="1"/>
</dbReference>
<evidence type="ECO:0000313" key="8">
    <source>
        <dbReference type="Proteomes" id="UP001189429"/>
    </source>
</evidence>
<evidence type="ECO:0000259" key="6">
    <source>
        <dbReference type="PROSITE" id="PS50089"/>
    </source>
</evidence>
<dbReference type="Gene3D" id="3.30.40.10">
    <property type="entry name" value="Zinc/RING finger domain, C3HC4 (zinc finger)"/>
    <property type="match status" value="1"/>
</dbReference>
<evidence type="ECO:0000313" key="7">
    <source>
        <dbReference type="EMBL" id="CAK0842928.1"/>
    </source>
</evidence>
<dbReference type="PROSITE" id="PS00518">
    <property type="entry name" value="ZF_RING_1"/>
    <property type="match status" value="1"/>
</dbReference>
<dbReference type="SMART" id="SM00184">
    <property type="entry name" value="RING"/>
    <property type="match status" value="1"/>
</dbReference>
<protein>
    <recommendedName>
        <fullName evidence="6">RING-type domain-containing protein</fullName>
    </recommendedName>
</protein>
<dbReference type="InterPro" id="IPR027370">
    <property type="entry name" value="Znf-RING_euk"/>
</dbReference>
<dbReference type="InterPro" id="IPR017907">
    <property type="entry name" value="Znf_RING_CS"/>
</dbReference>
<gene>
    <name evidence="7" type="ORF">PCOR1329_LOCUS37448</name>
</gene>
<feature type="compositionally biased region" description="Basic and acidic residues" evidence="5">
    <location>
        <begin position="888"/>
        <end position="909"/>
    </location>
</feature>
<feature type="region of interest" description="Disordered" evidence="5">
    <location>
        <begin position="934"/>
        <end position="956"/>
    </location>
</feature>
<dbReference type="InterPro" id="IPR013083">
    <property type="entry name" value="Znf_RING/FYVE/PHD"/>
</dbReference>
<feature type="domain" description="RING-type" evidence="6">
    <location>
        <begin position="78"/>
        <end position="118"/>
    </location>
</feature>
<evidence type="ECO:0000256" key="1">
    <source>
        <dbReference type="ARBA" id="ARBA00022723"/>
    </source>
</evidence>
<dbReference type="InterPro" id="IPR001841">
    <property type="entry name" value="Znf_RING"/>
</dbReference>
<feature type="region of interest" description="Disordered" evidence="5">
    <location>
        <begin position="747"/>
        <end position="819"/>
    </location>
</feature>
<sequence length="956" mass="102321">MATSATSVSTLVPAAATPAALFSSCVKSVAGKLDLWRVYLDQCPECGCVHGGGVAGTGTRPERHIYEYTRGVPDDLLCPLCGEVFQAPVKIPCGHHYCNICVRMLLTRTSGKVACPLDGQAITRFALQPAGPQVLEGVGSLWIRCPVCKEEVRKSQLDLHLQDPVCMVETPAAYGAILRPFYLSCPLSTFTVGELNGSSSLIRFYRRLGPDALKRFVLTMDSFIVLPDPKMGFQPHTEDDAQAFRRNGGYFVAWWIHPSFRPEVWWRTGEDGDGDGDTAGSPAPPSPASGAGSTGDGAGFLRGHDCSAEPWHESSFAHTWSAVRKPESPRYICCLRDLRGEDLPMLEGFRKEVLRFLKDNFLADESRVSIFCHYPASARYSTLHFHIIWEGEQRFQFEKYARKLERPHQLSRQFSLGEIIRLLRADPMHFETCTLSYFLGDKADLMDPISAFFGCSPHKYLRDFTFHWDPCAVASHQAVQATGAASLRDGPDPRGGTGLGAAATLEGGVVAAGSGGAMLPGAEERLSLQLGELARALEGVRKTVEALAAASEEQARGQRWEQSGAYKLAISTPGGRGGAALPWAAAGAAAGALLALLAAAGVGARPAVATMGGNLGDAARMGEDPDELAKYRKETHVNIQRLGNVYLASKQADRADPEMASEFEVVKFMMSASKGIDQVNDKRDNMFMEPELHAARDAELLAHIGKIAQSIDTVSDSKEAAHEKLNHIMTANNFHDYHLKHIIDQQMAGFPQPGPPPMMQAAGSEAQMQHHAGGSIGAHADSGSGSRAAAPTGPLGLATAAPAPAGSRRRDAPTAASNCGTVSGWAAAAAVSAPAPMAAADGGGAGAAEAAKKATEEAPNQPAVKAEKPGRAKNEAVPSCRRGCRGTSLEEMHDRSEVYQESRSVEPQRESSGLMRQVVRACVGKCLAIDSPAKLSQQPETHRLNPVQTEGRNYAR</sequence>
<feature type="compositionally biased region" description="Basic and acidic residues" evidence="5">
    <location>
        <begin position="865"/>
        <end position="874"/>
    </location>
</feature>
<organism evidence="7 8">
    <name type="scientific">Prorocentrum cordatum</name>
    <dbReference type="NCBI Taxonomy" id="2364126"/>
    <lineage>
        <taxon>Eukaryota</taxon>
        <taxon>Sar</taxon>
        <taxon>Alveolata</taxon>
        <taxon>Dinophyceae</taxon>
        <taxon>Prorocentrales</taxon>
        <taxon>Prorocentraceae</taxon>
        <taxon>Prorocentrum</taxon>
    </lineage>
</organism>
<evidence type="ECO:0000256" key="2">
    <source>
        <dbReference type="ARBA" id="ARBA00022771"/>
    </source>
</evidence>
<dbReference type="InterPro" id="IPR036265">
    <property type="entry name" value="HIT-like_sf"/>
</dbReference>
<dbReference type="PANTHER" id="PTHR46016">
    <property type="entry name" value="ZINC FINGER, RING/FYVE/PHD-TYPE"/>
    <property type="match status" value="1"/>
</dbReference>